<evidence type="ECO:0000256" key="10">
    <source>
        <dbReference type="ARBA" id="ARBA00061257"/>
    </source>
</evidence>
<dbReference type="PROSITE" id="PS00690">
    <property type="entry name" value="DEAH_ATP_HELICASE"/>
    <property type="match status" value="1"/>
</dbReference>
<dbReference type="InterPro" id="IPR014001">
    <property type="entry name" value="Helicase_ATP-bd"/>
</dbReference>
<comment type="catalytic activity">
    <reaction evidence="9">
        <text>ATP + H2O = ADP + phosphate + H(+)</text>
        <dbReference type="Rhea" id="RHEA:13065"/>
        <dbReference type="ChEBI" id="CHEBI:15377"/>
        <dbReference type="ChEBI" id="CHEBI:15378"/>
        <dbReference type="ChEBI" id="CHEBI:30616"/>
        <dbReference type="ChEBI" id="CHEBI:43474"/>
        <dbReference type="ChEBI" id="CHEBI:456216"/>
        <dbReference type="EC" id="3.6.4.13"/>
    </reaction>
</comment>
<dbReference type="FunFam" id="3.40.50.300:FF:000007">
    <property type="entry name" value="Pre-mRNA-splicing factor ATP-dependent RNA helicase"/>
    <property type="match status" value="1"/>
</dbReference>
<dbReference type="InterPro" id="IPR007502">
    <property type="entry name" value="Helicase-assoc_dom"/>
</dbReference>
<dbReference type="EMBL" id="BPVZ01000078">
    <property type="protein sequence ID" value="GKV28183.1"/>
    <property type="molecule type" value="Genomic_DNA"/>
</dbReference>
<name>A0AAV5KUH4_9ROSI</name>
<dbReference type="InterPro" id="IPR027417">
    <property type="entry name" value="P-loop_NTPase"/>
</dbReference>
<dbReference type="Pfam" id="PF07717">
    <property type="entry name" value="OB_NTP_bind"/>
    <property type="match status" value="1"/>
</dbReference>
<feature type="compositionally biased region" description="Basic and acidic residues" evidence="12">
    <location>
        <begin position="171"/>
        <end position="183"/>
    </location>
</feature>
<evidence type="ECO:0000313" key="16">
    <source>
        <dbReference type="Proteomes" id="UP001054252"/>
    </source>
</evidence>
<evidence type="ECO:0000256" key="12">
    <source>
        <dbReference type="SAM" id="MobiDB-lite"/>
    </source>
</evidence>
<gene>
    <name evidence="15" type="ORF">SLEP1_g37267</name>
</gene>
<dbReference type="GO" id="GO:0071013">
    <property type="term" value="C:catalytic step 2 spliceosome"/>
    <property type="evidence" value="ECO:0007669"/>
    <property type="project" value="TreeGrafter"/>
</dbReference>
<dbReference type="GO" id="GO:0006397">
    <property type="term" value="P:mRNA processing"/>
    <property type="evidence" value="ECO:0007669"/>
    <property type="project" value="UniProtKB-KW"/>
</dbReference>
<keyword evidence="3" id="KW-0747">Spliceosome</keyword>
<dbReference type="PANTHER" id="PTHR18934:SF83">
    <property type="entry name" value="PRE-MRNA-SPLICING FACTOR ATP-DEPENDENT RNA HELICASE DHX16"/>
    <property type="match status" value="1"/>
</dbReference>
<keyword evidence="6" id="KW-0347">Helicase</keyword>
<evidence type="ECO:0000256" key="4">
    <source>
        <dbReference type="ARBA" id="ARBA00022741"/>
    </source>
</evidence>
<keyword evidence="16" id="KW-1185">Reference proteome</keyword>
<evidence type="ECO:0000256" key="2">
    <source>
        <dbReference type="ARBA" id="ARBA00022664"/>
    </source>
</evidence>
<dbReference type="InterPro" id="IPR011545">
    <property type="entry name" value="DEAD/DEAH_box_helicase_dom"/>
</dbReference>
<keyword evidence="4" id="KW-0547">Nucleotide-binding</keyword>
<accession>A0AAV5KUH4</accession>
<dbReference type="SMART" id="SM00490">
    <property type="entry name" value="HELICc"/>
    <property type="match status" value="1"/>
</dbReference>
<dbReference type="GO" id="GO:0016787">
    <property type="term" value="F:hydrolase activity"/>
    <property type="evidence" value="ECO:0007669"/>
    <property type="project" value="UniProtKB-KW"/>
</dbReference>
<keyword evidence="7" id="KW-0067">ATP-binding</keyword>
<dbReference type="Pfam" id="PF00271">
    <property type="entry name" value="Helicase_C"/>
    <property type="match status" value="1"/>
</dbReference>
<dbReference type="Gene3D" id="3.40.50.300">
    <property type="entry name" value="P-loop containing nucleotide triphosphate hydrolases"/>
    <property type="match status" value="2"/>
</dbReference>
<dbReference type="InterPro" id="IPR011709">
    <property type="entry name" value="DEAD-box_helicase_OB_fold"/>
</dbReference>
<dbReference type="GO" id="GO:0003723">
    <property type="term" value="F:RNA binding"/>
    <property type="evidence" value="ECO:0007669"/>
    <property type="project" value="TreeGrafter"/>
</dbReference>
<dbReference type="PROSITE" id="PS51194">
    <property type="entry name" value="HELICASE_CTER"/>
    <property type="match status" value="1"/>
</dbReference>
<dbReference type="CDD" id="cd18791">
    <property type="entry name" value="SF2_C_RHA"/>
    <property type="match status" value="1"/>
</dbReference>
<proteinExistence type="inferred from homology"/>
<evidence type="ECO:0000256" key="11">
    <source>
        <dbReference type="ARBA" id="ARBA00077342"/>
    </source>
</evidence>
<comment type="caution">
    <text evidence="15">The sequence shown here is derived from an EMBL/GenBank/DDBJ whole genome shotgun (WGS) entry which is preliminary data.</text>
</comment>
<dbReference type="PROSITE" id="PS51192">
    <property type="entry name" value="HELICASE_ATP_BIND_1"/>
    <property type="match status" value="1"/>
</dbReference>
<sequence length="1050" mass="119654">MAIDSNWKAWISDRLISLLGYYQPVIAQYIVALAKQARSAAEVLVKLEECGFPSSDETRTFAEEICIRFPCTASANENLQEIEAVMLARRQRNYPILDAADDEDIGAGPGAEIDSVTGKGGSRHKKGFRKKVESGEDDQDDEMSFKVEEKGRVKRRKISCDEDDGSESEEERERLRDQREKEELERHIREKYKAGTRKLMEPKLTRKEKEEAIRRSNAQEQNDIGSLREASRREYLKKRVQMKLEELRDGIEDEQYLFHGVKLTEAESREQRYKREMYELLKKGSEEDENSNLYRMPEAYDQQGGVDQEKRFAVALKRVREQNAGHKVDPFAEQEAWEEHQIGKATFNFGSKNRMQTADDFQFVFDDQIEFVKQSVMDGDNFDDKMTMESTQKCMAKSAFEKLQEGRKFLPVYCYRDGLLQAVNDHQVLIIVGETGSGKTTQIPQYLHEAGYTKCGKVACTQPRRVAAMSVAARVSQEMGTKLGHEVGYSIRFEDCTSEKTVLKYMTDGMLLRELLGEPDLASYSVVMVDEAHERTVSTDILFGLVKDIARYRKDLKLLISSATLDAEKFSDFFDKAPIFKIPGRRYPVEIHYTKAPEANYLDAAIVTVLQIHVSQPPGDILVFLTGQEEIETAEGILKHRAKDLGTKIAELIICPIYANLPTERQAKIFEPTPEGARKVVLATNIAETSVTIDGIKYVIDTGFCKMKSCNPRTGMESLLVTPISKASANQRAGRSGRTGPGKCFRLYTAHSYCTEMDDNTSPEIQRTKVANVVLALKSLGINDLLHFDFMDPPPAEALRKALELLFALSALNKLGELTKVGRRMAEFPLDPMLSKMIIVSEKFKCSDEIISIAAMLSVGNSIFYRPKDKQLHADIAKMRFHLGNVGDHIALLNIYNFWRETNYSEQWCHENYIQVRSMKRARDIRDQLEGLLERVEIELTSNPNDLDAIKKAITSGFFPHSARLQKNGFYQTVKHPQTVYIHPTSGLVQVLPRWIVYHELVLTTKEYMRTVTELKPEWLVEIAPHYYQMTDVEDPGSKKMPKQQGHPLE</sequence>
<dbReference type="Gene3D" id="1.20.120.1080">
    <property type="match status" value="1"/>
</dbReference>
<evidence type="ECO:0000313" key="15">
    <source>
        <dbReference type="EMBL" id="GKV28183.1"/>
    </source>
</evidence>
<evidence type="ECO:0000259" key="13">
    <source>
        <dbReference type="PROSITE" id="PS51192"/>
    </source>
</evidence>
<feature type="compositionally biased region" description="Acidic residues" evidence="12">
    <location>
        <begin position="161"/>
        <end position="170"/>
    </location>
</feature>
<dbReference type="SUPFAM" id="SSF52540">
    <property type="entry name" value="P-loop containing nucleoside triphosphate hydrolases"/>
    <property type="match status" value="1"/>
</dbReference>
<keyword evidence="8" id="KW-0508">mRNA splicing</keyword>
<dbReference type="GO" id="GO:0008380">
    <property type="term" value="P:RNA splicing"/>
    <property type="evidence" value="ECO:0007669"/>
    <property type="project" value="UniProtKB-KW"/>
</dbReference>
<dbReference type="EC" id="3.6.4.13" evidence="1"/>
<dbReference type="InterPro" id="IPR048333">
    <property type="entry name" value="HA2_WH"/>
</dbReference>
<dbReference type="Pfam" id="PF00270">
    <property type="entry name" value="DEAD"/>
    <property type="match status" value="1"/>
</dbReference>
<protein>
    <recommendedName>
        <fullName evidence="1">RNA helicase</fullName>
        <ecNumber evidence="1">3.6.4.13</ecNumber>
    </recommendedName>
    <alternativeName>
        <fullName evidence="11">DEAH RNA helicase homolog PRP2</fullName>
    </alternativeName>
</protein>
<keyword evidence="2" id="KW-0507">mRNA processing</keyword>
<organism evidence="15 16">
    <name type="scientific">Rubroshorea leprosula</name>
    <dbReference type="NCBI Taxonomy" id="152421"/>
    <lineage>
        <taxon>Eukaryota</taxon>
        <taxon>Viridiplantae</taxon>
        <taxon>Streptophyta</taxon>
        <taxon>Embryophyta</taxon>
        <taxon>Tracheophyta</taxon>
        <taxon>Spermatophyta</taxon>
        <taxon>Magnoliopsida</taxon>
        <taxon>eudicotyledons</taxon>
        <taxon>Gunneridae</taxon>
        <taxon>Pentapetalae</taxon>
        <taxon>rosids</taxon>
        <taxon>malvids</taxon>
        <taxon>Malvales</taxon>
        <taxon>Dipterocarpaceae</taxon>
        <taxon>Rubroshorea</taxon>
    </lineage>
</organism>
<dbReference type="FunFam" id="3.40.50.300:FF:000594">
    <property type="entry name" value="Pre-mRNA-splicing factor ATP-dependent RNA helicase"/>
    <property type="match status" value="1"/>
</dbReference>
<dbReference type="Proteomes" id="UP001054252">
    <property type="component" value="Unassembled WGS sequence"/>
</dbReference>
<dbReference type="FunFam" id="1.20.120.1080:FF:000001">
    <property type="entry name" value="Pre-mRNA-splicing factor ATP-dependent RNA helicase"/>
    <property type="match status" value="1"/>
</dbReference>
<feature type="domain" description="Helicase ATP-binding" evidence="13">
    <location>
        <begin position="420"/>
        <end position="583"/>
    </location>
</feature>
<keyword evidence="5" id="KW-0378">Hydrolase</keyword>
<dbReference type="SMART" id="SM00487">
    <property type="entry name" value="DEXDc"/>
    <property type="match status" value="1"/>
</dbReference>
<dbReference type="Pfam" id="PF04408">
    <property type="entry name" value="WHD_HA2"/>
    <property type="match status" value="1"/>
</dbReference>
<evidence type="ECO:0000256" key="1">
    <source>
        <dbReference type="ARBA" id="ARBA00012552"/>
    </source>
</evidence>
<dbReference type="SMART" id="SM00847">
    <property type="entry name" value="HA2"/>
    <property type="match status" value="1"/>
</dbReference>
<dbReference type="InterPro" id="IPR001650">
    <property type="entry name" value="Helicase_C-like"/>
</dbReference>
<reference evidence="15 16" key="1">
    <citation type="journal article" date="2021" name="Commun. Biol.">
        <title>The genome of Shorea leprosula (Dipterocarpaceae) highlights the ecological relevance of drought in aseasonal tropical rainforests.</title>
        <authorList>
            <person name="Ng K.K.S."/>
            <person name="Kobayashi M.J."/>
            <person name="Fawcett J.A."/>
            <person name="Hatakeyama M."/>
            <person name="Paape T."/>
            <person name="Ng C.H."/>
            <person name="Ang C.C."/>
            <person name="Tnah L.H."/>
            <person name="Lee C.T."/>
            <person name="Nishiyama T."/>
            <person name="Sese J."/>
            <person name="O'Brien M.J."/>
            <person name="Copetti D."/>
            <person name="Mohd Noor M.I."/>
            <person name="Ong R.C."/>
            <person name="Putra M."/>
            <person name="Sireger I.Z."/>
            <person name="Indrioko S."/>
            <person name="Kosugi Y."/>
            <person name="Izuno A."/>
            <person name="Isagi Y."/>
            <person name="Lee S.L."/>
            <person name="Shimizu K.K."/>
        </authorList>
    </citation>
    <scope>NUCLEOTIDE SEQUENCE [LARGE SCALE GENOMIC DNA]</scope>
    <source>
        <strain evidence="15">214</strain>
    </source>
</reference>
<evidence type="ECO:0000256" key="7">
    <source>
        <dbReference type="ARBA" id="ARBA00022840"/>
    </source>
</evidence>
<dbReference type="AlphaFoldDB" id="A0AAV5KUH4"/>
<feature type="region of interest" description="Disordered" evidence="12">
    <location>
        <begin position="100"/>
        <end position="183"/>
    </location>
</feature>
<evidence type="ECO:0000256" key="9">
    <source>
        <dbReference type="ARBA" id="ARBA00047984"/>
    </source>
</evidence>
<comment type="similarity">
    <text evidence="10">Belongs to the DEAD box helicase family. DEAH subfamily. PRP2 sub-subfamily.</text>
</comment>
<dbReference type="InterPro" id="IPR002464">
    <property type="entry name" value="DNA/RNA_helicase_DEAH_CS"/>
</dbReference>
<evidence type="ECO:0000256" key="6">
    <source>
        <dbReference type="ARBA" id="ARBA00022806"/>
    </source>
</evidence>
<evidence type="ECO:0000256" key="3">
    <source>
        <dbReference type="ARBA" id="ARBA00022728"/>
    </source>
</evidence>
<feature type="domain" description="Helicase C-terminal" evidence="14">
    <location>
        <begin position="601"/>
        <end position="781"/>
    </location>
</feature>
<evidence type="ECO:0000256" key="8">
    <source>
        <dbReference type="ARBA" id="ARBA00023187"/>
    </source>
</evidence>
<dbReference type="GO" id="GO:0003724">
    <property type="term" value="F:RNA helicase activity"/>
    <property type="evidence" value="ECO:0007669"/>
    <property type="project" value="UniProtKB-EC"/>
</dbReference>
<dbReference type="PANTHER" id="PTHR18934">
    <property type="entry name" value="ATP-DEPENDENT RNA HELICASE"/>
    <property type="match status" value="1"/>
</dbReference>
<evidence type="ECO:0000256" key="5">
    <source>
        <dbReference type="ARBA" id="ARBA00022801"/>
    </source>
</evidence>
<evidence type="ECO:0000259" key="14">
    <source>
        <dbReference type="PROSITE" id="PS51194"/>
    </source>
</evidence>
<dbReference type="Pfam" id="PF21010">
    <property type="entry name" value="HA2_C"/>
    <property type="match status" value="1"/>
</dbReference>
<dbReference type="GO" id="GO:0005524">
    <property type="term" value="F:ATP binding"/>
    <property type="evidence" value="ECO:0007669"/>
    <property type="project" value="UniProtKB-KW"/>
</dbReference>